<evidence type="ECO:0000256" key="1">
    <source>
        <dbReference type="ARBA" id="ARBA00004530"/>
    </source>
</evidence>
<feature type="compositionally biased region" description="Low complexity" evidence="9">
    <location>
        <begin position="45"/>
        <end position="160"/>
    </location>
</feature>
<comment type="caution">
    <text evidence="8">Lacks conserved residue(s) required for the propagation of feature annotation.</text>
</comment>
<dbReference type="GO" id="GO:0031902">
    <property type="term" value="C:late endosome membrane"/>
    <property type="evidence" value="ECO:0007669"/>
    <property type="project" value="TreeGrafter"/>
</dbReference>
<sequence length="366" mass="39061">MRHGSARVLAAVFLLATALTLAQENDGHLKPPASMLPPAPFVTTSAPTTSTPNMTTPHTNITTAPPTPHNTTTANVTTAPPTPHNTTTAKVTTAPPTPHNTTTAKVTTAPPTPHNTTTANVTTAPPTPHNTTTANVTTAPPTPHNTTTANTTTPSTTIKPTPKPEPTPATNITVGNYTVKDKDKLCIMVQAAIQVHVNNSKMAGTYIVPESAKGDGKCESNKASLVITFKEGFISMNFFKNDTTNMVFVSAVAVKLTYAFKSGVLSILERTNQSVQLFSMATSHSYSCKSESVFMGDGAYLEFSKERMQAFNFTSNQFGPLDMCKANQPDYRVAIGVGVVLLILIIIVVVAYLISRRRRTDGYQTL</sequence>
<evidence type="ECO:0000313" key="13">
    <source>
        <dbReference type="EMBL" id="KAB5579451.1"/>
    </source>
</evidence>
<evidence type="ECO:0000256" key="9">
    <source>
        <dbReference type="SAM" id="MobiDB-lite"/>
    </source>
</evidence>
<evidence type="ECO:0000313" key="14">
    <source>
        <dbReference type="Proteomes" id="UP000327468"/>
    </source>
</evidence>
<evidence type="ECO:0000256" key="6">
    <source>
        <dbReference type="ARBA" id="ARBA00023136"/>
    </source>
</evidence>
<dbReference type="InterPro" id="IPR048528">
    <property type="entry name" value="Lamp2-like_luminal"/>
</dbReference>
<keyword evidence="5 10" id="KW-1133">Transmembrane helix</keyword>
<dbReference type="GO" id="GO:0072594">
    <property type="term" value="P:establishment of protein localization to organelle"/>
    <property type="evidence" value="ECO:0007669"/>
    <property type="project" value="TreeGrafter"/>
</dbReference>
<feature type="region of interest" description="Disordered" evidence="9">
    <location>
        <begin position="45"/>
        <end position="170"/>
    </location>
</feature>
<keyword evidence="2 8" id="KW-0812">Transmembrane</keyword>
<dbReference type="Gene3D" id="2.40.160.110">
    <property type="match status" value="1"/>
</dbReference>
<organism evidence="13 14">
    <name type="scientific">Pangasianodon hypophthalmus</name>
    <name type="common">Striped catfish</name>
    <name type="synonym">Helicophagus hypophthalmus</name>
    <dbReference type="NCBI Taxonomy" id="310915"/>
    <lineage>
        <taxon>Eukaryota</taxon>
        <taxon>Metazoa</taxon>
        <taxon>Chordata</taxon>
        <taxon>Craniata</taxon>
        <taxon>Vertebrata</taxon>
        <taxon>Euteleostomi</taxon>
        <taxon>Actinopterygii</taxon>
        <taxon>Neopterygii</taxon>
        <taxon>Teleostei</taxon>
        <taxon>Ostariophysi</taxon>
        <taxon>Siluriformes</taxon>
        <taxon>Pangasiidae</taxon>
        <taxon>Pangasianodon</taxon>
    </lineage>
</organism>
<dbReference type="GO" id="GO:0005886">
    <property type="term" value="C:plasma membrane"/>
    <property type="evidence" value="ECO:0007669"/>
    <property type="project" value="TreeGrafter"/>
</dbReference>
<dbReference type="PRINTS" id="PR00336">
    <property type="entry name" value="LYSASSOCTDMP"/>
</dbReference>
<dbReference type="PANTHER" id="PTHR11506:SF2">
    <property type="entry name" value="MACROSIALIN"/>
    <property type="match status" value="1"/>
</dbReference>
<dbReference type="Pfam" id="PF01299">
    <property type="entry name" value="Lamp2-like_luminal"/>
    <property type="match status" value="1"/>
</dbReference>
<dbReference type="OrthoDB" id="9428839at2759"/>
<keyword evidence="14" id="KW-1185">Reference proteome</keyword>
<dbReference type="PROSITE" id="PS51407">
    <property type="entry name" value="LAMP_3"/>
    <property type="match status" value="1"/>
</dbReference>
<evidence type="ECO:0000256" key="3">
    <source>
        <dbReference type="ARBA" id="ARBA00022729"/>
    </source>
</evidence>
<accession>A0A5N5PKE2</accession>
<comment type="subcellular location">
    <subcellularLocation>
        <location evidence="1">Endosome membrane</location>
        <topology evidence="1">Single-pass type I membrane protein</topology>
    </subcellularLocation>
    <subcellularLocation>
        <location evidence="8">Lysosome membrane</location>
        <topology evidence="8">Single-pass type I membrane protein</topology>
    </subcellularLocation>
</comment>
<dbReference type="InterPro" id="IPR002000">
    <property type="entry name" value="Lysosome-assoc_membr_glycop"/>
</dbReference>
<comment type="caution">
    <text evidence="13">The sequence shown here is derived from an EMBL/GenBank/DDBJ whole genome shotgun (WGS) entry which is preliminary data.</text>
</comment>
<evidence type="ECO:0000256" key="5">
    <source>
        <dbReference type="ARBA" id="ARBA00022989"/>
    </source>
</evidence>
<evidence type="ECO:0000256" key="11">
    <source>
        <dbReference type="SAM" id="SignalP"/>
    </source>
</evidence>
<evidence type="ECO:0000256" key="7">
    <source>
        <dbReference type="ARBA" id="ARBA00023180"/>
    </source>
</evidence>
<evidence type="ECO:0000256" key="8">
    <source>
        <dbReference type="PROSITE-ProRule" id="PRU00740"/>
    </source>
</evidence>
<keyword evidence="6 8" id="KW-0472">Membrane</keyword>
<feature type="domain" description="Lysosome-associated membrane glycoprotein 2-like luminal" evidence="12">
    <location>
        <begin position="173"/>
        <end position="313"/>
    </location>
</feature>
<reference evidence="13 14" key="1">
    <citation type="submission" date="2019-06" db="EMBL/GenBank/DDBJ databases">
        <title>A chromosome-scale genome assembly of the striped catfish, Pangasianodon hypophthalmus.</title>
        <authorList>
            <person name="Wen M."/>
            <person name="Zahm M."/>
            <person name="Roques C."/>
            <person name="Cabau C."/>
            <person name="Klopp C."/>
            <person name="Donnadieu C."/>
            <person name="Jouanno E."/>
            <person name="Avarre J.-C."/>
            <person name="Campet M."/>
            <person name="Ha T.T.T."/>
            <person name="Dugue R."/>
            <person name="Lampietro C."/>
            <person name="Louis A."/>
            <person name="Herpin A."/>
            <person name="Echchiki A."/>
            <person name="Berthelot C."/>
            <person name="Parey E."/>
            <person name="Roest-Crollius H."/>
            <person name="Braasch I."/>
            <person name="Postlethwait J."/>
            <person name="Bobe J."/>
            <person name="Montfort J."/>
            <person name="Bouchez O."/>
            <person name="Begum T."/>
            <person name="Schartl M."/>
            <person name="Guiguen Y."/>
        </authorList>
    </citation>
    <scope>NUCLEOTIDE SEQUENCE [LARGE SCALE GENOMIC DNA]</scope>
    <source>
        <strain evidence="13 14">Indonesia</strain>
        <tissue evidence="13">Blood</tissue>
    </source>
</reference>
<dbReference type="Proteomes" id="UP000327468">
    <property type="component" value="Chromosome 4"/>
</dbReference>
<name>A0A5N5PKE2_PANHP</name>
<keyword evidence="4" id="KW-0967">Endosome</keyword>
<evidence type="ECO:0000256" key="10">
    <source>
        <dbReference type="SAM" id="Phobius"/>
    </source>
</evidence>
<keyword evidence="3 11" id="KW-0732">Signal</keyword>
<evidence type="ECO:0000259" key="12">
    <source>
        <dbReference type="Pfam" id="PF01299"/>
    </source>
</evidence>
<feature type="chain" id="PRO_5024273759" description="Lysosome-associated membrane glycoprotein 2-like luminal domain-containing protein" evidence="11">
    <location>
        <begin position="23"/>
        <end position="366"/>
    </location>
</feature>
<dbReference type="PANTHER" id="PTHR11506">
    <property type="entry name" value="LYSOSOME-ASSOCIATED MEMBRANE GLYCOPROTEIN"/>
    <property type="match status" value="1"/>
</dbReference>
<dbReference type="GO" id="GO:0005765">
    <property type="term" value="C:lysosomal membrane"/>
    <property type="evidence" value="ECO:0007669"/>
    <property type="project" value="UniProtKB-SubCell"/>
</dbReference>
<feature type="transmembrane region" description="Helical" evidence="10">
    <location>
        <begin position="333"/>
        <end position="354"/>
    </location>
</feature>
<dbReference type="EMBL" id="VFJC01000005">
    <property type="protein sequence ID" value="KAB5579451.1"/>
    <property type="molecule type" value="Genomic_DNA"/>
</dbReference>
<comment type="similarity">
    <text evidence="8">Belongs to the LAMP family.</text>
</comment>
<dbReference type="AlphaFoldDB" id="A0A5N5PKE2"/>
<protein>
    <recommendedName>
        <fullName evidence="12">Lysosome-associated membrane glycoprotein 2-like luminal domain-containing protein</fullName>
    </recommendedName>
</protein>
<keyword evidence="7" id="KW-0325">Glycoprotein</keyword>
<gene>
    <name evidence="13" type="ORF">PHYPO_G00195210</name>
</gene>
<keyword evidence="8" id="KW-0458">Lysosome</keyword>
<feature type="signal peptide" evidence="11">
    <location>
        <begin position="1"/>
        <end position="22"/>
    </location>
</feature>
<proteinExistence type="inferred from homology"/>
<evidence type="ECO:0000256" key="2">
    <source>
        <dbReference type="ARBA" id="ARBA00022692"/>
    </source>
</evidence>
<evidence type="ECO:0000256" key="4">
    <source>
        <dbReference type="ARBA" id="ARBA00022753"/>
    </source>
</evidence>